<dbReference type="GO" id="GO:0006261">
    <property type="term" value="P:DNA-templated DNA replication"/>
    <property type="evidence" value="ECO:0007669"/>
    <property type="project" value="TreeGrafter"/>
</dbReference>
<comment type="caution">
    <text evidence="5">The sequence shown here is derived from an EMBL/GenBank/DDBJ whole genome shotgun (WGS) entry which is preliminary data.</text>
</comment>
<dbReference type="PANTHER" id="PTHR34388">
    <property type="entry name" value="DNA POLYMERASE III SUBUNIT DELTA"/>
    <property type="match status" value="1"/>
</dbReference>
<evidence type="ECO:0000256" key="4">
    <source>
        <dbReference type="ARBA" id="ARBA00022932"/>
    </source>
</evidence>
<evidence type="ECO:0000313" key="6">
    <source>
        <dbReference type="Proteomes" id="UP000235731"/>
    </source>
</evidence>
<dbReference type="NCBIfam" id="TIGR01128">
    <property type="entry name" value="holA"/>
    <property type="match status" value="1"/>
</dbReference>
<dbReference type="Gene3D" id="1.20.272.10">
    <property type="match status" value="1"/>
</dbReference>
<dbReference type="GO" id="GO:0003887">
    <property type="term" value="F:DNA-directed DNA polymerase activity"/>
    <property type="evidence" value="ECO:0007669"/>
    <property type="project" value="UniProtKB-KW"/>
</dbReference>
<evidence type="ECO:0000256" key="2">
    <source>
        <dbReference type="ARBA" id="ARBA00022695"/>
    </source>
</evidence>
<evidence type="ECO:0000256" key="1">
    <source>
        <dbReference type="ARBA" id="ARBA00022679"/>
    </source>
</evidence>
<dbReference type="EMBL" id="PNIE01000071">
    <property type="protein sequence ID" value="PMP62007.1"/>
    <property type="molecule type" value="Genomic_DNA"/>
</dbReference>
<organism evidence="5 6">
    <name type="scientific">Caldimicrobium thiodismutans</name>
    <dbReference type="NCBI Taxonomy" id="1653476"/>
    <lineage>
        <taxon>Bacteria</taxon>
        <taxon>Pseudomonadati</taxon>
        <taxon>Thermodesulfobacteriota</taxon>
        <taxon>Thermodesulfobacteria</taxon>
        <taxon>Thermodesulfobacteriales</taxon>
        <taxon>Thermodesulfobacteriaceae</taxon>
        <taxon>Caldimicrobium</taxon>
    </lineage>
</organism>
<dbReference type="Gene3D" id="1.10.8.60">
    <property type="match status" value="1"/>
</dbReference>
<dbReference type="InterPro" id="IPR005790">
    <property type="entry name" value="DNA_polIII_delta"/>
</dbReference>
<dbReference type="AlphaFoldDB" id="A0A2N7PIR0"/>
<dbReference type="InterPro" id="IPR027417">
    <property type="entry name" value="P-loop_NTPase"/>
</dbReference>
<sequence length="365" mass="43380">MPLFTPLQIIKLIDLAKKNRIAPLYLFIGPYEISQEKAKEIYKVLLDKGSTLEVFDLRDKEQKKEFLRRKGFQEGLFGFRTVYYIIGGEEIPSSKVEEILNALRDKPQFFSWFILFENLEEKHPFYDFALEKGAIIPFHTKKREDLLESELLLILKEYQLHMEKKTASFFISLVGEDYSHFKNELEKLVLYALDERTITEEKILEIVVPLEEKAFYLIGEAFFTQGPEKTYKMISSLLDAKKEPGEILGYLYKYFKKLQILKDFIKENPELDREQSYTYFSKEWQKLKEDPLKEIPKILTESHPYALFNMKKHLKKIDSLDPLFSELFRAEWALKREFQPPQKVFQNLVFNLWMKLQPSSFKKAA</sequence>
<keyword evidence="4" id="KW-0239">DNA-directed DNA polymerase</keyword>
<name>A0A2N7PIR0_9BACT</name>
<dbReference type="GO" id="GO:0003677">
    <property type="term" value="F:DNA binding"/>
    <property type="evidence" value="ECO:0007669"/>
    <property type="project" value="InterPro"/>
</dbReference>
<reference evidence="5 6" key="1">
    <citation type="submission" date="2018-01" db="EMBL/GenBank/DDBJ databases">
        <title>Metagenomic assembled genomes from two thermal pools in the Uzon Caldera, Kamchatka, Russia.</title>
        <authorList>
            <person name="Wilkins L."/>
            <person name="Ettinger C."/>
        </authorList>
    </citation>
    <scope>NUCLEOTIDE SEQUENCE [LARGE SCALE GENOMIC DNA]</scope>
    <source>
        <strain evidence="5">ZAV-15</strain>
    </source>
</reference>
<dbReference type="Proteomes" id="UP000235731">
    <property type="component" value="Unassembled WGS sequence"/>
</dbReference>
<dbReference type="SUPFAM" id="SSF52540">
    <property type="entry name" value="P-loop containing nucleoside triphosphate hydrolases"/>
    <property type="match status" value="1"/>
</dbReference>
<keyword evidence="3" id="KW-0235">DNA replication</keyword>
<gene>
    <name evidence="5" type="ORF">C0197_05180</name>
</gene>
<protein>
    <recommendedName>
        <fullName evidence="7">DNA polymerase III subunit delta</fullName>
    </recommendedName>
</protein>
<evidence type="ECO:0008006" key="7">
    <source>
        <dbReference type="Google" id="ProtNLM"/>
    </source>
</evidence>
<keyword evidence="1" id="KW-0808">Transferase</keyword>
<keyword evidence="2" id="KW-0548">Nucleotidyltransferase</keyword>
<evidence type="ECO:0000313" key="5">
    <source>
        <dbReference type="EMBL" id="PMP62007.1"/>
    </source>
</evidence>
<evidence type="ECO:0000256" key="3">
    <source>
        <dbReference type="ARBA" id="ARBA00022705"/>
    </source>
</evidence>
<dbReference type="GO" id="GO:0009360">
    <property type="term" value="C:DNA polymerase III complex"/>
    <property type="evidence" value="ECO:0007669"/>
    <property type="project" value="TreeGrafter"/>
</dbReference>
<accession>A0A2N7PIR0</accession>
<dbReference type="PANTHER" id="PTHR34388:SF1">
    <property type="entry name" value="DNA POLYMERASE III SUBUNIT DELTA"/>
    <property type="match status" value="1"/>
</dbReference>
<proteinExistence type="predicted"/>